<proteinExistence type="predicted"/>
<protein>
    <submittedName>
        <fullName evidence="3">Uncharacterized protein</fullName>
    </submittedName>
</protein>
<evidence type="ECO:0000313" key="2">
    <source>
        <dbReference type="Proteomes" id="UP000046395"/>
    </source>
</evidence>
<organism evidence="2 3">
    <name type="scientific">Trichuris muris</name>
    <name type="common">Mouse whipworm</name>
    <dbReference type="NCBI Taxonomy" id="70415"/>
    <lineage>
        <taxon>Eukaryota</taxon>
        <taxon>Metazoa</taxon>
        <taxon>Ecdysozoa</taxon>
        <taxon>Nematoda</taxon>
        <taxon>Enoplea</taxon>
        <taxon>Dorylaimia</taxon>
        <taxon>Trichinellida</taxon>
        <taxon>Trichuridae</taxon>
        <taxon>Trichuris</taxon>
    </lineage>
</organism>
<reference evidence="3" key="1">
    <citation type="submission" date="2019-12" db="UniProtKB">
        <authorList>
            <consortium name="WormBaseParasite"/>
        </authorList>
    </citation>
    <scope>IDENTIFICATION</scope>
</reference>
<keyword evidence="2" id="KW-1185">Reference proteome</keyword>
<sequence>MTTCRTSSCGYAPANEWHARTTVGRFRRELRIYLPPIGPLFPAVLPWANRLRQPLGLVAVPPRPLGKGPLWSARRSTRPSHRSDPSLFAARCASSARQTANISQASALEFRLFAYIAHFLRFQIVALRSTRCDKAIRGAARWKKRARRKRAEKRCRRGTAVKREGRSAHSVRGPSLGR</sequence>
<evidence type="ECO:0000256" key="1">
    <source>
        <dbReference type="SAM" id="MobiDB-lite"/>
    </source>
</evidence>
<dbReference type="AlphaFoldDB" id="A0A5S6Q527"/>
<name>A0A5S6Q527_TRIMR</name>
<accession>A0A5S6Q527</accession>
<dbReference type="WBParaSite" id="TMUE_0000002361.1">
    <property type="protein sequence ID" value="TMUE_0000002361.1"/>
    <property type="gene ID" value="WBGene00298206"/>
</dbReference>
<feature type="compositionally biased region" description="Basic residues" evidence="1">
    <location>
        <begin position="147"/>
        <end position="160"/>
    </location>
</feature>
<evidence type="ECO:0000313" key="3">
    <source>
        <dbReference type="WBParaSite" id="TMUE_0000002361.1"/>
    </source>
</evidence>
<feature type="region of interest" description="Disordered" evidence="1">
    <location>
        <begin position="147"/>
        <end position="178"/>
    </location>
</feature>
<dbReference type="Proteomes" id="UP000046395">
    <property type="component" value="Unassembled WGS sequence"/>
</dbReference>